<feature type="domain" description="N-acetyltransferase" evidence="3">
    <location>
        <begin position="2"/>
        <end position="171"/>
    </location>
</feature>
<dbReference type="PROSITE" id="PS51186">
    <property type="entry name" value="GNAT"/>
    <property type="match status" value="1"/>
</dbReference>
<dbReference type="InterPro" id="IPR000182">
    <property type="entry name" value="GNAT_dom"/>
</dbReference>
<evidence type="ECO:0000259" key="3">
    <source>
        <dbReference type="PROSITE" id="PS51186"/>
    </source>
</evidence>
<dbReference type="Proteomes" id="UP001597267">
    <property type="component" value="Unassembled WGS sequence"/>
</dbReference>
<dbReference type="RefSeq" id="WP_125714990.1">
    <property type="nucleotide sequence ID" value="NZ_JBHTOP010000004.1"/>
</dbReference>
<sequence>MAEIKKCTLADLDTLQAVSIQTYKETFDGITKDENMVTYLEEAYNKPKLTRELQNELSEFYFLYVQQQLAGYFKVNIEDAQSEPMGPDSFEVERIYVRPAFKRQGLGRQMLTLATELAQQRHKKEMWLGVWEHNYKAQAFYKTMGFERFSEHHFIMGDDVQTDFLLKKVLPEA</sequence>
<dbReference type="Gene3D" id="3.40.630.30">
    <property type="match status" value="1"/>
</dbReference>
<dbReference type="EMBL" id="JBHTOP010000004">
    <property type="protein sequence ID" value="MFD1671058.1"/>
    <property type="molecule type" value="Genomic_DNA"/>
</dbReference>
<reference evidence="5" key="1">
    <citation type="journal article" date="2019" name="Int. J. Syst. Evol. Microbiol.">
        <title>The Global Catalogue of Microorganisms (GCM) 10K type strain sequencing project: providing services to taxonomists for standard genome sequencing and annotation.</title>
        <authorList>
            <consortium name="The Broad Institute Genomics Platform"/>
            <consortium name="The Broad Institute Genome Sequencing Center for Infectious Disease"/>
            <person name="Wu L."/>
            <person name="Ma J."/>
        </authorList>
    </citation>
    <scope>NUCLEOTIDE SEQUENCE [LARGE SCALE GENOMIC DNA]</scope>
    <source>
        <strain evidence="5">CCM 8896</strain>
    </source>
</reference>
<name>A0ABW4J5X0_9LACO</name>
<accession>A0ABW4J5X0</accession>
<keyword evidence="1 4" id="KW-0808">Transferase</keyword>
<comment type="caution">
    <text evidence="4">The sequence shown here is derived from an EMBL/GenBank/DDBJ whole genome shotgun (WGS) entry which is preliminary data.</text>
</comment>
<dbReference type="SUPFAM" id="SSF55729">
    <property type="entry name" value="Acyl-CoA N-acyltransferases (Nat)"/>
    <property type="match status" value="1"/>
</dbReference>
<gene>
    <name evidence="4" type="ORF">ACFQ5M_02985</name>
</gene>
<dbReference type="EC" id="2.3.1.-" evidence="4"/>
<evidence type="ECO:0000256" key="2">
    <source>
        <dbReference type="ARBA" id="ARBA00023315"/>
    </source>
</evidence>
<keyword evidence="5" id="KW-1185">Reference proteome</keyword>
<dbReference type="InterPro" id="IPR016181">
    <property type="entry name" value="Acyl_CoA_acyltransferase"/>
</dbReference>
<dbReference type="CDD" id="cd04301">
    <property type="entry name" value="NAT_SF"/>
    <property type="match status" value="1"/>
</dbReference>
<proteinExistence type="predicted"/>
<dbReference type="Pfam" id="PF00583">
    <property type="entry name" value="Acetyltransf_1"/>
    <property type="match status" value="1"/>
</dbReference>
<dbReference type="GO" id="GO:0016746">
    <property type="term" value="F:acyltransferase activity"/>
    <property type="evidence" value="ECO:0007669"/>
    <property type="project" value="UniProtKB-KW"/>
</dbReference>
<dbReference type="PANTHER" id="PTHR43420:SF47">
    <property type="entry name" value="N-ACETYLTRANSFERASE DOMAIN-CONTAINING PROTEIN"/>
    <property type="match status" value="1"/>
</dbReference>
<evidence type="ECO:0000256" key="1">
    <source>
        <dbReference type="ARBA" id="ARBA00022679"/>
    </source>
</evidence>
<organism evidence="4 5">
    <name type="scientific">Agrilactobacillus yilanensis</name>
    <dbReference type="NCBI Taxonomy" id="2485997"/>
    <lineage>
        <taxon>Bacteria</taxon>
        <taxon>Bacillati</taxon>
        <taxon>Bacillota</taxon>
        <taxon>Bacilli</taxon>
        <taxon>Lactobacillales</taxon>
        <taxon>Lactobacillaceae</taxon>
        <taxon>Agrilactobacillus</taxon>
    </lineage>
</organism>
<keyword evidence="2 4" id="KW-0012">Acyltransferase</keyword>
<protein>
    <submittedName>
        <fullName evidence="4">GNAT family N-acetyltransferase</fullName>
        <ecNumber evidence="4">2.3.1.-</ecNumber>
    </submittedName>
</protein>
<dbReference type="PANTHER" id="PTHR43420">
    <property type="entry name" value="ACETYLTRANSFERASE"/>
    <property type="match status" value="1"/>
</dbReference>
<evidence type="ECO:0000313" key="4">
    <source>
        <dbReference type="EMBL" id="MFD1671058.1"/>
    </source>
</evidence>
<dbReference type="InterPro" id="IPR050680">
    <property type="entry name" value="YpeA/RimI_acetyltransf"/>
</dbReference>
<evidence type="ECO:0000313" key="5">
    <source>
        <dbReference type="Proteomes" id="UP001597267"/>
    </source>
</evidence>